<dbReference type="Gene3D" id="1.20.1600.10">
    <property type="entry name" value="Outer membrane efflux proteins (OEP)"/>
    <property type="match status" value="1"/>
</dbReference>
<dbReference type="PANTHER" id="PTHR30203:SF24">
    <property type="entry name" value="BLR4935 PROTEIN"/>
    <property type="match status" value="1"/>
</dbReference>
<proteinExistence type="inferred from homology"/>
<comment type="similarity">
    <text evidence="1">Belongs to the outer membrane factor (OMF) (TC 1.B.17) family.</text>
</comment>
<evidence type="ECO:0000256" key="1">
    <source>
        <dbReference type="ARBA" id="ARBA00007613"/>
    </source>
</evidence>
<dbReference type="InterPro" id="IPR010131">
    <property type="entry name" value="MdtP/NodT-like"/>
</dbReference>
<gene>
    <name evidence="3" type="ORF">EKO24_010600</name>
</gene>
<evidence type="ECO:0000313" key="4">
    <source>
        <dbReference type="Proteomes" id="UP000733744"/>
    </source>
</evidence>
<dbReference type="PANTHER" id="PTHR30203">
    <property type="entry name" value="OUTER MEMBRANE CATION EFFLUX PROTEIN"/>
    <property type="match status" value="1"/>
</dbReference>
<dbReference type="Pfam" id="PF02321">
    <property type="entry name" value="OEP"/>
    <property type="match status" value="2"/>
</dbReference>
<name>A0ABY3CAE5_9GAMM</name>
<keyword evidence="2" id="KW-0175">Coiled coil</keyword>
<comment type="caution">
    <text evidence="3">The sequence shown here is derived from an EMBL/GenBank/DDBJ whole genome shotgun (WGS) entry which is preliminary data.</text>
</comment>
<accession>A0ABY3CAE5</accession>
<feature type="coiled-coil region" evidence="2">
    <location>
        <begin position="324"/>
        <end position="358"/>
    </location>
</feature>
<evidence type="ECO:0000256" key="2">
    <source>
        <dbReference type="SAM" id="Coils"/>
    </source>
</evidence>
<organism evidence="3 4">
    <name type="scientific">Candidatus Methylobacter oryzae</name>
    <dbReference type="NCBI Taxonomy" id="2497749"/>
    <lineage>
        <taxon>Bacteria</taxon>
        <taxon>Pseudomonadati</taxon>
        <taxon>Pseudomonadota</taxon>
        <taxon>Gammaproteobacteria</taxon>
        <taxon>Methylococcales</taxon>
        <taxon>Methylococcaceae</taxon>
        <taxon>Methylobacter</taxon>
    </lineage>
</organism>
<sequence length="446" mass="48465">MTVSTTRLCGRVVLLFLLSGLTIVNATDERLNPNQSLTTVENTVGVPEEPTGKLALPQALAIALLRNPELSAYSTEIRAQESAILQASLLPNPVFGANAANFGNNVIRGFDGDVVTLQLSQLIELGGKRAARITAADLTKQLAGWDYEAKRADILTLVTQAFIDVLITQQRLALTQQMQALAQQTYASTAARVQAGKVSPVEESKAKIALSSAQIEFQRTQRELDAAKKRLAATWGSTSPSFDQVAGNLETLQPPPRLDSLLQRLSDNPDLARWATEITQRQALVEVEKSKAIPDVTATVGTSNYLMPNDYALLVGFSLPLPVFDRNQGRIGEVQQRLAKAEEERRNAEVRIQTALNTAYQRLAASYAEVNALHQDILPNAETAYNAASEGYRLGKFGFLDVLDAQRTLFSAQSQHLQAEAEYHKALADVERLIGGNPNPSPKAAP</sequence>
<evidence type="ECO:0000313" key="3">
    <source>
        <dbReference type="EMBL" id="TRW95006.1"/>
    </source>
</evidence>
<protein>
    <submittedName>
        <fullName evidence="3">TolC family protein</fullName>
    </submittedName>
</protein>
<reference evidence="3 4" key="1">
    <citation type="journal article" date="2019" name="Antonie Van Leeuwenhoek">
        <title>Description of 'Ca. Methylobacter oryzae' KRF1, a novel species from the environmentally important Methylobacter clade 2.</title>
        <authorList>
            <person name="Khatri K."/>
            <person name="Mohite J.A."/>
            <person name="Pandit P.S."/>
            <person name="Bahulikar R."/>
            <person name="Rahalkar M.C."/>
        </authorList>
    </citation>
    <scope>NUCLEOTIDE SEQUENCE [LARGE SCALE GENOMIC DNA]</scope>
    <source>
        <strain evidence="3 4">KRF1</strain>
    </source>
</reference>
<dbReference type="Proteomes" id="UP000733744">
    <property type="component" value="Unassembled WGS sequence"/>
</dbReference>
<dbReference type="InterPro" id="IPR003423">
    <property type="entry name" value="OMP_efflux"/>
</dbReference>
<dbReference type="EMBL" id="RYFG02000093">
    <property type="protein sequence ID" value="TRW95006.1"/>
    <property type="molecule type" value="Genomic_DNA"/>
</dbReference>
<dbReference type="SUPFAM" id="SSF56954">
    <property type="entry name" value="Outer membrane efflux proteins (OEP)"/>
    <property type="match status" value="1"/>
</dbReference>
<keyword evidence="4" id="KW-1185">Reference proteome</keyword>
<dbReference type="RefSeq" id="WP_127028319.1">
    <property type="nucleotide sequence ID" value="NZ_RYFG02000093.1"/>
</dbReference>